<organism evidence="1 2">
    <name type="scientific">Lentinula edodes</name>
    <name type="common">Shiitake mushroom</name>
    <name type="synonym">Lentinus edodes</name>
    <dbReference type="NCBI Taxonomy" id="5353"/>
    <lineage>
        <taxon>Eukaryota</taxon>
        <taxon>Fungi</taxon>
        <taxon>Dikarya</taxon>
        <taxon>Basidiomycota</taxon>
        <taxon>Agaricomycotina</taxon>
        <taxon>Agaricomycetes</taxon>
        <taxon>Agaricomycetidae</taxon>
        <taxon>Agaricales</taxon>
        <taxon>Marasmiineae</taxon>
        <taxon>Omphalotaceae</taxon>
        <taxon>Lentinula</taxon>
    </lineage>
</organism>
<sequence>MSEFRAIYATSKHSISAFLSGPGERRQFADVIPMGESAEMTEIELLWFDWGPSWANTSSRSLWGFPVHCACWDIMVAVRPGQPPNVQHLFDLCRSFPVQGAINFGHNYGGAVPYGARTILSVGEEPWLNPTPTTRSEPQYKCNPFHDPELTRLFQQDSAVSPEGSYLPTVDPAVTFSGHKVNLTRGESDPFNKLPNEILLVGSILVFLSISVPTDTEPSSILLDPAASLRNTTAWLPDIPDPNLFFMGEDYQGDLPLTIITFDGSNGKNLRDFVISIWSQDGEIFGIKISYDHLLDGPKTLLLGDELLDAPVDGVDRCDISIDYANGEYITGMEIFERNRASMALKLSTNWDRAEQYIPGEPNLQRTDWRKQSLYPNGTVVGFYTLFSCRMLCTIGLVYATPS</sequence>
<keyword evidence="2" id="KW-1185">Reference proteome</keyword>
<reference evidence="1 2" key="2">
    <citation type="submission" date="2017-02" db="EMBL/GenBank/DDBJ databases">
        <title>A genome survey and senescence transcriptome analysis in Lentinula edodes.</title>
        <authorList>
            <person name="Sakamoto Y."/>
            <person name="Nakade K."/>
            <person name="Sato S."/>
            <person name="Yoshida Y."/>
            <person name="Miyazaki K."/>
            <person name="Natsume S."/>
            <person name="Konno N."/>
        </authorList>
    </citation>
    <scope>NUCLEOTIDE SEQUENCE [LARGE SCALE GENOMIC DNA]</scope>
    <source>
        <strain evidence="1 2">NBRC 111202</strain>
    </source>
</reference>
<comment type="caution">
    <text evidence="1">The sequence shown here is derived from an EMBL/GenBank/DDBJ whole genome shotgun (WGS) entry which is preliminary data.</text>
</comment>
<dbReference type="Proteomes" id="UP000188533">
    <property type="component" value="Unassembled WGS sequence"/>
</dbReference>
<dbReference type="STRING" id="5353.A0A1Q3DXY0"/>
<proteinExistence type="predicted"/>
<dbReference type="EMBL" id="BDGU01000019">
    <property type="protein sequence ID" value="GAV99780.1"/>
    <property type="molecule type" value="Genomic_DNA"/>
</dbReference>
<evidence type="ECO:0000313" key="1">
    <source>
        <dbReference type="EMBL" id="GAV99780.1"/>
    </source>
</evidence>
<evidence type="ECO:0000313" key="2">
    <source>
        <dbReference type="Proteomes" id="UP000188533"/>
    </source>
</evidence>
<gene>
    <name evidence="1" type="ORF">LENED_001261</name>
</gene>
<name>A0A1Q3DXY0_LENED</name>
<accession>A0A1Q3DXY0</accession>
<reference evidence="1 2" key="1">
    <citation type="submission" date="2016-08" db="EMBL/GenBank/DDBJ databases">
        <authorList>
            <consortium name="Lentinula edodes genome sequencing consortium"/>
            <person name="Sakamoto Y."/>
            <person name="Nakade K."/>
            <person name="Sato S."/>
            <person name="Yoshida Y."/>
            <person name="Miyazaki K."/>
            <person name="Natsume S."/>
            <person name="Konno N."/>
        </authorList>
    </citation>
    <scope>NUCLEOTIDE SEQUENCE [LARGE SCALE GENOMIC DNA]</scope>
    <source>
        <strain evidence="1 2">NBRC 111202</strain>
    </source>
</reference>
<dbReference type="AlphaFoldDB" id="A0A1Q3DXY0"/>
<protein>
    <submittedName>
        <fullName evidence="1">F-box domain-containing protein</fullName>
    </submittedName>
</protein>